<evidence type="ECO:0000256" key="3">
    <source>
        <dbReference type="ARBA" id="ARBA00022801"/>
    </source>
</evidence>
<dbReference type="OrthoDB" id="3252468at2"/>
<evidence type="ECO:0000313" key="7">
    <source>
        <dbReference type="Proteomes" id="UP000321261"/>
    </source>
</evidence>
<dbReference type="GO" id="GO:0016787">
    <property type="term" value="F:hydrolase activity"/>
    <property type="evidence" value="ECO:0007669"/>
    <property type="project" value="UniProtKB-KW"/>
</dbReference>
<reference evidence="6 7" key="1">
    <citation type="submission" date="2019-06" db="EMBL/GenBank/DDBJ databases">
        <title>Sequencing the genomes of 1000 actinobacteria strains.</title>
        <authorList>
            <person name="Klenk H.-P."/>
        </authorList>
    </citation>
    <scope>NUCLEOTIDE SEQUENCE [LARGE SCALE GENOMIC DNA]</scope>
    <source>
        <strain evidence="6 7">DSM 45671</strain>
    </source>
</reference>
<dbReference type="PANTHER" id="PTHR43248:SF29">
    <property type="entry name" value="TRIPEPTIDYL AMINOPEPTIDASE"/>
    <property type="match status" value="1"/>
</dbReference>
<keyword evidence="2 4" id="KW-0732">Signal</keyword>
<dbReference type="PANTHER" id="PTHR43248">
    <property type="entry name" value="2-SUCCINYL-6-HYDROXY-2,4-CYCLOHEXADIENE-1-CARBOXYLATE SYNTHASE"/>
    <property type="match status" value="1"/>
</dbReference>
<feature type="chain" id="PRO_5021925071" evidence="4">
    <location>
        <begin position="36"/>
        <end position="532"/>
    </location>
</feature>
<comment type="similarity">
    <text evidence="1">Belongs to the peptidase S33 family.</text>
</comment>
<feature type="domain" description="AB hydrolase-1" evidence="5">
    <location>
        <begin position="113"/>
        <end position="498"/>
    </location>
</feature>
<evidence type="ECO:0000256" key="4">
    <source>
        <dbReference type="SAM" id="SignalP"/>
    </source>
</evidence>
<dbReference type="InterPro" id="IPR029058">
    <property type="entry name" value="AB_hydrolase_fold"/>
</dbReference>
<dbReference type="Proteomes" id="UP000321261">
    <property type="component" value="Unassembled WGS sequence"/>
</dbReference>
<protein>
    <submittedName>
        <fullName evidence="6">Alpha/beta hydrolase family protein</fullName>
    </submittedName>
</protein>
<name>A0A561SIV2_9PSEU</name>
<evidence type="ECO:0000313" key="6">
    <source>
        <dbReference type="EMBL" id="TWF74806.1"/>
    </source>
</evidence>
<sequence>MLGSVLDPLRSVVVAACSAALVLAGCSQPSSPVPAAPQPAAQPAELTRFYEQQLSWGSCVDYAASASDRAAFDDEALECARLEVPLDYTEPDGRTAHIGVLRQRATGDRIGSLLVNPGGPGASGMSLGASMSRRLASSPLGQRFDIVGFDPRGVGASTPTIDCLNDAEWEVERADLDVDPSPTGVAQTEAENQQYAQRCTERSGGADVLANVGTRDVVRDVDILRHVLGDEKLTYLGYSYGTRIGSAYAEAFPQNVRALVLDGALDPEQTTVQRTVDQNAGFQKAFDAFAADCATQPDCPLGTDPARATATFQALTRPLIDRPAPADGGARTLSYPDAVTGTIQALYLSDFWPLLSGGLSALASGDGTILMRLADMYNDRDQDGRYGNGIEAFVVISCVDEERITERAEQGELIRRSNEAAPFRDDGRGVVAALDPCAFWPAPPTSEPHTPRVQGLPPTLTVSVTGDPATPYQAGVDLAKALSGSLLSVEGAQHTVALQGNRCVDDIVSAYLVDLRLPPDGARCSLAPTPGG</sequence>
<organism evidence="6 7">
    <name type="scientific">Pseudonocardia hierapolitana</name>
    <dbReference type="NCBI Taxonomy" id="1128676"/>
    <lineage>
        <taxon>Bacteria</taxon>
        <taxon>Bacillati</taxon>
        <taxon>Actinomycetota</taxon>
        <taxon>Actinomycetes</taxon>
        <taxon>Pseudonocardiales</taxon>
        <taxon>Pseudonocardiaceae</taxon>
        <taxon>Pseudonocardia</taxon>
    </lineage>
</organism>
<dbReference type="AlphaFoldDB" id="A0A561SIV2"/>
<keyword evidence="7" id="KW-1185">Reference proteome</keyword>
<dbReference type="InterPro" id="IPR000073">
    <property type="entry name" value="AB_hydrolase_1"/>
</dbReference>
<keyword evidence="3 6" id="KW-0378">Hydrolase</keyword>
<proteinExistence type="inferred from homology"/>
<dbReference type="EMBL" id="VIWU01000001">
    <property type="protein sequence ID" value="TWF74806.1"/>
    <property type="molecule type" value="Genomic_DNA"/>
</dbReference>
<evidence type="ECO:0000256" key="1">
    <source>
        <dbReference type="ARBA" id="ARBA00010088"/>
    </source>
</evidence>
<evidence type="ECO:0000256" key="2">
    <source>
        <dbReference type="ARBA" id="ARBA00022729"/>
    </source>
</evidence>
<gene>
    <name evidence="6" type="ORF">FHX44_11688</name>
</gene>
<dbReference type="Gene3D" id="3.40.50.1820">
    <property type="entry name" value="alpha/beta hydrolase"/>
    <property type="match status" value="1"/>
</dbReference>
<dbReference type="Pfam" id="PF00561">
    <property type="entry name" value="Abhydrolase_1"/>
    <property type="match status" value="1"/>
</dbReference>
<dbReference type="SUPFAM" id="SSF53474">
    <property type="entry name" value="alpha/beta-Hydrolases"/>
    <property type="match status" value="1"/>
</dbReference>
<feature type="signal peptide" evidence="4">
    <location>
        <begin position="1"/>
        <end position="35"/>
    </location>
</feature>
<accession>A0A561SIV2</accession>
<dbReference type="InterPro" id="IPR051601">
    <property type="entry name" value="Serine_prot/Carboxylest_S33"/>
</dbReference>
<evidence type="ECO:0000259" key="5">
    <source>
        <dbReference type="Pfam" id="PF00561"/>
    </source>
</evidence>
<comment type="caution">
    <text evidence="6">The sequence shown here is derived from an EMBL/GenBank/DDBJ whole genome shotgun (WGS) entry which is preliminary data.</text>
</comment>